<dbReference type="Pfam" id="PF00591">
    <property type="entry name" value="Glycos_transf_3"/>
    <property type="match status" value="1"/>
</dbReference>
<comment type="caution">
    <text evidence="9">Lacks conserved residue(s) required for the propagation of feature annotation.</text>
</comment>
<comment type="subunit">
    <text evidence="9">Homodimer.</text>
</comment>
<sequence length="339" mass="36644">MLQDAIKKIVMGNNLTEEEAQKAMNLIMKGGIHPSLVGGYLVGLRMKGETIEEISGSAKSMRDNALRLKLTSDYVIDTCGTGGDGGKTFNISTAVAIIASAAGVKVAKHGNRAVSSKSGSADVLKELGFKIDLEPELTKKSIDDTGFGFLFAPIYHVAMKNVAPIRKELGLRTIFNMLGPLTNPAFVKGQVIGVYDGKLTHQIAEVLLKLGLERALVVYGEDGLDEISTAAPTKVSEVRDGKVFDYYIEPQDYDIPLAKTKDLRGGDAKENAETIINILKGEKGAKRDIVVLNSAAALYVGKMVEDIKEGIKMANNLIDTGLAFDKLNDVLQYQRRILQ</sequence>
<dbReference type="RefSeq" id="WP_284680957.1">
    <property type="nucleotide sequence ID" value="NZ_CP060096.1"/>
</dbReference>
<comment type="cofactor">
    <cofactor evidence="9">
        <name>Mg(2+)</name>
        <dbReference type="ChEBI" id="CHEBI:18420"/>
    </cofactor>
    <text evidence="9">Binds 2 magnesium ions per monomer.</text>
</comment>
<feature type="binding site" evidence="9">
    <location>
        <position position="80"/>
    </location>
    <ligand>
        <name>anthranilate</name>
        <dbReference type="ChEBI" id="CHEBI:16567"/>
        <label>1</label>
    </ligand>
</feature>
<evidence type="ECO:0000256" key="4">
    <source>
        <dbReference type="ARBA" id="ARBA00022679"/>
    </source>
</evidence>
<dbReference type="InterPro" id="IPR017459">
    <property type="entry name" value="Glycosyl_Trfase_fam3_N_dom"/>
</dbReference>
<protein>
    <recommendedName>
        <fullName evidence="9">Anthranilate phosphoribosyltransferase</fullName>
        <ecNumber evidence="9">2.4.2.18</ecNumber>
    </recommendedName>
</protein>
<feature type="binding site" evidence="9">
    <location>
        <position position="225"/>
    </location>
    <ligand>
        <name>Mg(2+)</name>
        <dbReference type="ChEBI" id="CHEBI:18420"/>
        <label>2</label>
    </ligand>
</feature>
<dbReference type="NCBIfam" id="TIGR01245">
    <property type="entry name" value="trpD"/>
    <property type="match status" value="1"/>
</dbReference>
<dbReference type="EMBL" id="CP060096">
    <property type="protein sequence ID" value="QSZ28216.1"/>
    <property type="molecule type" value="Genomic_DNA"/>
</dbReference>
<feature type="binding site" evidence="9">
    <location>
        <position position="120"/>
    </location>
    <ligand>
        <name>5-phospho-alpha-D-ribose 1-diphosphate</name>
        <dbReference type="ChEBI" id="CHEBI:58017"/>
    </ligand>
</feature>
<dbReference type="InterPro" id="IPR005940">
    <property type="entry name" value="Anthranilate_Pribosyl_Tfrase"/>
</dbReference>
<dbReference type="Gene3D" id="1.20.970.10">
    <property type="entry name" value="Transferase, Pyrimidine Nucleoside Phosphorylase, Chain C"/>
    <property type="match status" value="1"/>
</dbReference>
<organism evidence="12 13">
    <name type="scientific">Aceticella autotrophica</name>
    <dbReference type="NCBI Taxonomy" id="2755338"/>
    <lineage>
        <taxon>Bacteria</taxon>
        <taxon>Bacillati</taxon>
        <taxon>Bacillota</taxon>
        <taxon>Clostridia</taxon>
        <taxon>Thermoanaerobacterales</taxon>
        <taxon>Thermoanaerobacteraceae</taxon>
        <taxon>Aceticella</taxon>
    </lineage>
</organism>
<evidence type="ECO:0000313" key="13">
    <source>
        <dbReference type="Proteomes" id="UP000671913"/>
    </source>
</evidence>
<dbReference type="PANTHER" id="PTHR43285">
    <property type="entry name" value="ANTHRANILATE PHOSPHORIBOSYLTRANSFERASE"/>
    <property type="match status" value="1"/>
</dbReference>
<dbReference type="SUPFAM" id="SSF47648">
    <property type="entry name" value="Nucleoside phosphorylase/phosphoribosyltransferase N-terminal domain"/>
    <property type="match status" value="1"/>
</dbReference>
<dbReference type="AlphaFoldDB" id="A0A975AXD0"/>
<keyword evidence="5 9" id="KW-0822">Tryptophan biosynthesis</keyword>
<evidence type="ECO:0000256" key="3">
    <source>
        <dbReference type="ARBA" id="ARBA00022676"/>
    </source>
</evidence>
<proteinExistence type="inferred from homology"/>
<dbReference type="KEGG" id="aaut:ACETAC_05050"/>
<keyword evidence="2 9" id="KW-0028">Amino-acid biosynthesis</keyword>
<comment type="catalytic activity">
    <reaction evidence="7 9">
        <text>N-(5-phospho-beta-D-ribosyl)anthranilate + diphosphate = 5-phospho-alpha-D-ribose 1-diphosphate + anthranilate</text>
        <dbReference type="Rhea" id="RHEA:11768"/>
        <dbReference type="ChEBI" id="CHEBI:16567"/>
        <dbReference type="ChEBI" id="CHEBI:18277"/>
        <dbReference type="ChEBI" id="CHEBI:33019"/>
        <dbReference type="ChEBI" id="CHEBI:58017"/>
        <dbReference type="EC" id="2.4.2.18"/>
    </reaction>
</comment>
<dbReference type="FunFam" id="3.40.1030.10:FF:000002">
    <property type="entry name" value="Anthranilate phosphoribosyltransferase"/>
    <property type="match status" value="1"/>
</dbReference>
<evidence type="ECO:0000256" key="8">
    <source>
        <dbReference type="ARBA" id="ARBA00061188"/>
    </source>
</evidence>
<feature type="binding site" evidence="9">
    <location>
        <position position="88"/>
    </location>
    <ligand>
        <name>5-phospho-alpha-D-ribose 1-diphosphate</name>
        <dbReference type="ChEBI" id="CHEBI:58017"/>
    </ligand>
</feature>
<dbReference type="InterPro" id="IPR036320">
    <property type="entry name" value="Glycosyl_Trfase_fam3_N_dom_sf"/>
</dbReference>
<feature type="binding site" evidence="9">
    <location>
        <position position="226"/>
    </location>
    <ligand>
        <name>Mg(2+)</name>
        <dbReference type="ChEBI" id="CHEBI:18420"/>
        <label>2</label>
    </ligand>
</feature>
<dbReference type="GO" id="GO:0004048">
    <property type="term" value="F:anthranilate phosphoribosyltransferase activity"/>
    <property type="evidence" value="ECO:0007669"/>
    <property type="project" value="UniProtKB-UniRule"/>
</dbReference>
<evidence type="ECO:0000256" key="7">
    <source>
        <dbReference type="ARBA" id="ARBA00052328"/>
    </source>
</evidence>
<evidence type="ECO:0000259" key="11">
    <source>
        <dbReference type="Pfam" id="PF02885"/>
    </source>
</evidence>
<evidence type="ECO:0000256" key="6">
    <source>
        <dbReference type="ARBA" id="ARBA00023141"/>
    </source>
</evidence>
<keyword evidence="3 9" id="KW-0328">Glycosyltransferase</keyword>
<dbReference type="HAMAP" id="MF_00211">
    <property type="entry name" value="TrpD"/>
    <property type="match status" value="1"/>
</dbReference>
<dbReference type="Proteomes" id="UP000671913">
    <property type="component" value="Chromosome"/>
</dbReference>
<dbReference type="InterPro" id="IPR035902">
    <property type="entry name" value="Nuc_phospho_transferase"/>
</dbReference>
<dbReference type="PANTHER" id="PTHR43285:SF2">
    <property type="entry name" value="ANTHRANILATE PHOSPHORIBOSYLTRANSFERASE"/>
    <property type="match status" value="1"/>
</dbReference>
<name>A0A975AXD0_9THEO</name>
<feature type="binding site" evidence="9">
    <location>
        <position position="166"/>
    </location>
    <ligand>
        <name>anthranilate</name>
        <dbReference type="ChEBI" id="CHEBI:16567"/>
        <label>2</label>
    </ligand>
</feature>
<dbReference type="GO" id="GO:0005829">
    <property type="term" value="C:cytosol"/>
    <property type="evidence" value="ECO:0007669"/>
    <property type="project" value="TreeGrafter"/>
</dbReference>
<comment type="pathway">
    <text evidence="1 9">Amino-acid biosynthesis; L-tryptophan biosynthesis; L-tryptophan from chorismate: step 2/5.</text>
</comment>
<evidence type="ECO:0000259" key="10">
    <source>
        <dbReference type="Pfam" id="PF00591"/>
    </source>
</evidence>
<keyword evidence="13" id="KW-1185">Reference proteome</keyword>
<feature type="binding site" evidence="9">
    <location>
        <position position="80"/>
    </location>
    <ligand>
        <name>5-phospho-alpha-D-ribose 1-diphosphate</name>
        <dbReference type="ChEBI" id="CHEBI:58017"/>
    </ligand>
</feature>
<evidence type="ECO:0000256" key="1">
    <source>
        <dbReference type="ARBA" id="ARBA00004907"/>
    </source>
</evidence>
<feature type="binding site" evidence="9">
    <location>
        <position position="92"/>
    </location>
    <ligand>
        <name>Mg(2+)</name>
        <dbReference type="ChEBI" id="CHEBI:18420"/>
        <label>1</label>
    </ligand>
</feature>
<comment type="similarity">
    <text evidence="9">Belongs to the anthranilate phosphoribosyltransferase family.</text>
</comment>
<feature type="binding site" evidence="9">
    <location>
        <position position="226"/>
    </location>
    <ligand>
        <name>Mg(2+)</name>
        <dbReference type="ChEBI" id="CHEBI:18420"/>
        <label>1</label>
    </ligand>
</feature>
<evidence type="ECO:0000256" key="2">
    <source>
        <dbReference type="ARBA" id="ARBA00022605"/>
    </source>
</evidence>
<dbReference type="GO" id="GO:0000287">
    <property type="term" value="F:magnesium ion binding"/>
    <property type="evidence" value="ECO:0007669"/>
    <property type="project" value="UniProtKB-UniRule"/>
</dbReference>
<keyword evidence="9" id="KW-0460">Magnesium</keyword>
<feature type="binding site" evidence="9">
    <location>
        <position position="111"/>
    </location>
    <ligand>
        <name>anthranilate</name>
        <dbReference type="ChEBI" id="CHEBI:16567"/>
        <label>1</label>
    </ligand>
</feature>
<keyword evidence="4 9" id="KW-0808">Transferase</keyword>
<feature type="binding site" evidence="9">
    <location>
        <begin position="83"/>
        <end position="84"/>
    </location>
    <ligand>
        <name>5-phospho-alpha-D-ribose 1-diphosphate</name>
        <dbReference type="ChEBI" id="CHEBI:58017"/>
    </ligand>
</feature>
<dbReference type="InterPro" id="IPR000312">
    <property type="entry name" value="Glycosyl_Trfase_fam3"/>
</dbReference>
<reference evidence="12" key="1">
    <citation type="submission" date="2020-08" db="EMBL/GenBank/DDBJ databases">
        <title>Genomic insights into the carbon and energy metabolism of the first obligate autotrophic acetogenic bacterium Aceticella autotrophica gen. nov., sp. nov.</title>
        <authorList>
            <person name="Toshchakov S.V."/>
            <person name="Elcheninov A.G."/>
            <person name="Kublanov I.V."/>
            <person name="Frolov E.N."/>
            <person name="Lebedinsky A.V."/>
        </authorList>
    </citation>
    <scope>NUCLEOTIDE SEQUENCE</scope>
    <source>
        <strain evidence="12">3443-3Ac</strain>
    </source>
</reference>
<dbReference type="SUPFAM" id="SSF52418">
    <property type="entry name" value="Nucleoside phosphorylase/phosphoribosyltransferase catalytic domain"/>
    <property type="match status" value="1"/>
</dbReference>
<evidence type="ECO:0000313" key="12">
    <source>
        <dbReference type="EMBL" id="QSZ28216.1"/>
    </source>
</evidence>
<dbReference type="Gene3D" id="3.40.1030.10">
    <property type="entry name" value="Nucleoside phosphorylase/phosphoribosyltransferase catalytic domain"/>
    <property type="match status" value="1"/>
</dbReference>
<feature type="domain" description="Glycosyl transferase family 3" evidence="10">
    <location>
        <begin position="75"/>
        <end position="323"/>
    </location>
</feature>
<evidence type="ECO:0000256" key="9">
    <source>
        <dbReference type="HAMAP-Rule" id="MF_00211"/>
    </source>
</evidence>
<feature type="domain" description="Glycosyl transferase family 3 N-terminal" evidence="11">
    <location>
        <begin position="3"/>
        <end position="65"/>
    </location>
</feature>
<gene>
    <name evidence="9 12" type="primary">trpD</name>
    <name evidence="12" type="ORF">ACETAC_05050</name>
</gene>
<dbReference type="GO" id="GO:0000162">
    <property type="term" value="P:L-tryptophan biosynthetic process"/>
    <property type="evidence" value="ECO:0007669"/>
    <property type="project" value="UniProtKB-UniRule"/>
</dbReference>
<feature type="binding site" evidence="9">
    <location>
        <begin position="90"/>
        <end position="93"/>
    </location>
    <ligand>
        <name>5-phospho-alpha-D-ribose 1-diphosphate</name>
        <dbReference type="ChEBI" id="CHEBI:58017"/>
    </ligand>
</feature>
<comment type="similarity">
    <text evidence="8">In the C-terminal section; belongs to the anthranilate phosphoribosyltransferase family.</text>
</comment>
<feature type="binding site" evidence="9">
    <location>
        <begin position="108"/>
        <end position="116"/>
    </location>
    <ligand>
        <name>5-phospho-alpha-D-ribose 1-diphosphate</name>
        <dbReference type="ChEBI" id="CHEBI:58017"/>
    </ligand>
</feature>
<accession>A0A975AXD0</accession>
<keyword evidence="9" id="KW-0479">Metal-binding</keyword>
<keyword evidence="6 9" id="KW-0057">Aromatic amino acid biosynthesis</keyword>
<evidence type="ECO:0000256" key="5">
    <source>
        <dbReference type="ARBA" id="ARBA00022822"/>
    </source>
</evidence>
<dbReference type="Pfam" id="PF02885">
    <property type="entry name" value="Glycos_trans_3N"/>
    <property type="match status" value="1"/>
</dbReference>
<dbReference type="EC" id="2.4.2.18" evidence="9"/>
<comment type="function">
    <text evidence="9">Catalyzes the transfer of the phosphoribosyl group of 5-phosphorylribose-1-pyrophosphate (PRPP) to anthranilate to yield N-(5'-phosphoribosyl)-anthranilate (PRA).</text>
</comment>